<dbReference type="RefSeq" id="XP_040762658.1">
    <property type="nucleotide sequence ID" value="XM_040909231.1"/>
</dbReference>
<reference evidence="1 2" key="1">
    <citation type="journal article" date="2016" name="Mol. Biol. Evol.">
        <title>Comparative Genomics of Early-Diverging Mushroom-Forming Fungi Provides Insights into the Origins of Lignocellulose Decay Capabilities.</title>
        <authorList>
            <person name="Nagy L.G."/>
            <person name="Riley R."/>
            <person name="Tritt A."/>
            <person name="Adam C."/>
            <person name="Daum C."/>
            <person name="Floudas D."/>
            <person name="Sun H."/>
            <person name="Yadav J.S."/>
            <person name="Pangilinan J."/>
            <person name="Larsson K.H."/>
            <person name="Matsuura K."/>
            <person name="Barry K."/>
            <person name="Labutti K."/>
            <person name="Kuo R."/>
            <person name="Ohm R.A."/>
            <person name="Bhattacharya S.S."/>
            <person name="Shirouzu T."/>
            <person name="Yoshinaga Y."/>
            <person name="Martin F.M."/>
            <person name="Grigoriev I.V."/>
            <person name="Hibbett D.S."/>
        </authorList>
    </citation>
    <scope>NUCLEOTIDE SEQUENCE [LARGE SCALE GENOMIC DNA]</scope>
    <source>
        <strain evidence="1 2">93-53</strain>
    </source>
</reference>
<evidence type="ECO:0000313" key="1">
    <source>
        <dbReference type="EMBL" id="KZT04918.1"/>
    </source>
</evidence>
<proteinExistence type="predicted"/>
<accession>A0A165DHX2</accession>
<dbReference type="InParanoid" id="A0A165DHX2"/>
<organism evidence="1 2">
    <name type="scientific">Laetiporus sulphureus 93-53</name>
    <dbReference type="NCBI Taxonomy" id="1314785"/>
    <lineage>
        <taxon>Eukaryota</taxon>
        <taxon>Fungi</taxon>
        <taxon>Dikarya</taxon>
        <taxon>Basidiomycota</taxon>
        <taxon>Agaricomycotina</taxon>
        <taxon>Agaricomycetes</taxon>
        <taxon>Polyporales</taxon>
        <taxon>Laetiporus</taxon>
    </lineage>
</organism>
<evidence type="ECO:0000313" key="2">
    <source>
        <dbReference type="Proteomes" id="UP000076871"/>
    </source>
</evidence>
<name>A0A165DHX2_9APHY</name>
<dbReference type="AlphaFoldDB" id="A0A165DHX2"/>
<sequence length="52" mass="5657">MDTQVPKFPTASMIKPTPHVVSIACTFYIANAFQYVACVGSHTDFMSSGTRT</sequence>
<keyword evidence="2" id="KW-1185">Reference proteome</keyword>
<dbReference type="GeneID" id="63826260"/>
<protein>
    <submittedName>
        <fullName evidence="1">Uncharacterized protein</fullName>
    </submittedName>
</protein>
<dbReference type="Proteomes" id="UP000076871">
    <property type="component" value="Unassembled WGS sequence"/>
</dbReference>
<dbReference type="EMBL" id="KV427633">
    <property type="protein sequence ID" value="KZT04918.1"/>
    <property type="molecule type" value="Genomic_DNA"/>
</dbReference>
<gene>
    <name evidence="1" type="ORF">LAESUDRAFT_727489</name>
</gene>